<keyword evidence="2" id="KW-1185">Reference proteome</keyword>
<protein>
    <submittedName>
        <fullName evidence="1">Uncharacterized protein</fullName>
    </submittedName>
</protein>
<evidence type="ECO:0000313" key="2">
    <source>
        <dbReference type="Proteomes" id="UP000326939"/>
    </source>
</evidence>
<dbReference type="InterPro" id="IPR036312">
    <property type="entry name" value="Bifun_inhib/LTP/seed_sf"/>
</dbReference>
<evidence type="ECO:0000313" key="1">
    <source>
        <dbReference type="EMBL" id="KAB5512790.1"/>
    </source>
</evidence>
<sequence length="250" mass="27945">MLRRPVIKLKDGAVTIADKHDVKATAAFISGIKGNAASSLPTKCKIQMEIPISKNFNCAEHVYKRNVKKKHQHEHEHLNLLVSASSIEAQIKLTITSLHGEHEPHAREQSGNLDPAIWTKNEAKGANERFIRARGLPMCLAEMAAGRKMRAVTNAATKTFMALVINGVQEENLRRSDLEEKVGMSAHSMLMALLCESSSVLGYLTDRMTSMVMSLVQIWKYFEEAMEAYSLLLVKWIEGKCSDYKIMCIS</sequence>
<dbReference type="Proteomes" id="UP000326939">
    <property type="component" value="Chromosome 19"/>
</dbReference>
<organism evidence="1 2">
    <name type="scientific">Salix brachista</name>
    <dbReference type="NCBI Taxonomy" id="2182728"/>
    <lineage>
        <taxon>Eukaryota</taxon>
        <taxon>Viridiplantae</taxon>
        <taxon>Streptophyta</taxon>
        <taxon>Embryophyta</taxon>
        <taxon>Tracheophyta</taxon>
        <taxon>Spermatophyta</taxon>
        <taxon>Magnoliopsida</taxon>
        <taxon>eudicotyledons</taxon>
        <taxon>Gunneridae</taxon>
        <taxon>Pentapetalae</taxon>
        <taxon>rosids</taxon>
        <taxon>fabids</taxon>
        <taxon>Malpighiales</taxon>
        <taxon>Salicaceae</taxon>
        <taxon>Saliceae</taxon>
        <taxon>Salix</taxon>
    </lineage>
</organism>
<dbReference type="EMBL" id="VDCV01000019">
    <property type="protein sequence ID" value="KAB5512790.1"/>
    <property type="molecule type" value="Genomic_DNA"/>
</dbReference>
<name>A0A5N5J3M9_9ROSI</name>
<proteinExistence type="predicted"/>
<gene>
    <name evidence="1" type="ORF">DKX38_029818</name>
</gene>
<dbReference type="Gene3D" id="1.10.110.10">
    <property type="entry name" value="Plant lipid-transfer and hydrophobic proteins"/>
    <property type="match status" value="1"/>
</dbReference>
<accession>A0A5N5J3M9</accession>
<comment type="caution">
    <text evidence="1">The sequence shown here is derived from an EMBL/GenBank/DDBJ whole genome shotgun (WGS) entry which is preliminary data.</text>
</comment>
<dbReference type="AlphaFoldDB" id="A0A5N5J3M9"/>
<reference evidence="2" key="1">
    <citation type="journal article" date="2019" name="Gigascience">
        <title>De novo genome assembly of the endangered Acer yangbiense, a plant species with extremely small populations endemic to Yunnan Province, China.</title>
        <authorList>
            <person name="Yang J."/>
            <person name="Wariss H.M."/>
            <person name="Tao L."/>
            <person name="Zhang R."/>
            <person name="Yun Q."/>
            <person name="Hollingsworth P."/>
            <person name="Dao Z."/>
            <person name="Luo G."/>
            <person name="Guo H."/>
            <person name="Ma Y."/>
            <person name="Sun W."/>
        </authorList>
    </citation>
    <scope>NUCLEOTIDE SEQUENCE [LARGE SCALE GENOMIC DNA]</scope>
    <source>
        <strain evidence="2">cv. br00</strain>
    </source>
</reference>